<protein>
    <submittedName>
        <fullName evidence="2">Uncharacterized protein</fullName>
    </submittedName>
</protein>
<proteinExistence type="predicted"/>
<dbReference type="Proteomes" id="UP001295423">
    <property type="component" value="Unassembled WGS sequence"/>
</dbReference>
<evidence type="ECO:0000313" key="2">
    <source>
        <dbReference type="EMBL" id="CAJ1939025.1"/>
    </source>
</evidence>
<feature type="region of interest" description="Disordered" evidence="1">
    <location>
        <begin position="58"/>
        <end position="87"/>
    </location>
</feature>
<name>A0AAD2CLX4_9STRA</name>
<feature type="compositionally biased region" description="Basic and acidic residues" evidence="1">
    <location>
        <begin position="58"/>
        <end position="67"/>
    </location>
</feature>
<evidence type="ECO:0000313" key="3">
    <source>
        <dbReference type="Proteomes" id="UP001295423"/>
    </source>
</evidence>
<gene>
    <name evidence="2" type="ORF">CYCCA115_LOCUS6387</name>
</gene>
<organism evidence="2 3">
    <name type="scientific">Cylindrotheca closterium</name>
    <dbReference type="NCBI Taxonomy" id="2856"/>
    <lineage>
        <taxon>Eukaryota</taxon>
        <taxon>Sar</taxon>
        <taxon>Stramenopiles</taxon>
        <taxon>Ochrophyta</taxon>
        <taxon>Bacillariophyta</taxon>
        <taxon>Bacillariophyceae</taxon>
        <taxon>Bacillariophycidae</taxon>
        <taxon>Bacillariales</taxon>
        <taxon>Bacillariaceae</taxon>
        <taxon>Cylindrotheca</taxon>
    </lineage>
</organism>
<reference evidence="2" key="1">
    <citation type="submission" date="2023-08" db="EMBL/GenBank/DDBJ databases">
        <authorList>
            <person name="Audoor S."/>
            <person name="Bilcke G."/>
        </authorList>
    </citation>
    <scope>NUCLEOTIDE SEQUENCE</scope>
</reference>
<comment type="caution">
    <text evidence="2">The sequence shown here is derived from an EMBL/GenBank/DDBJ whole genome shotgun (WGS) entry which is preliminary data.</text>
</comment>
<dbReference type="EMBL" id="CAKOGP040000779">
    <property type="protein sequence ID" value="CAJ1939025.1"/>
    <property type="molecule type" value="Genomic_DNA"/>
</dbReference>
<feature type="compositionally biased region" description="Low complexity" evidence="1">
    <location>
        <begin position="73"/>
        <end position="87"/>
    </location>
</feature>
<accession>A0AAD2CLX4</accession>
<evidence type="ECO:0000256" key="1">
    <source>
        <dbReference type="SAM" id="MobiDB-lite"/>
    </source>
</evidence>
<sequence>MDQLVRDVSNRLNVDEDVAQTALGAILKFIKKNYVTDEGSLDFEQILEHLKGAGKLLQKEEAREEKSIPPPQATNTTSDAKSSTATTGGTSSIVGMIIQVLKLLGILTMLKTFLEPIFGESVTRMIDSVEEGAELTAVFRDLKIDRDQGITILNMLWTTMQEKLDQKTLERIMSSIPALQTLLDTIKNKKDE</sequence>
<dbReference type="AlphaFoldDB" id="A0AAD2CLX4"/>
<keyword evidence="3" id="KW-1185">Reference proteome</keyword>